<dbReference type="EMBL" id="JAESDN010000004">
    <property type="protein sequence ID" value="KAG7051045.1"/>
    <property type="molecule type" value="Genomic_DNA"/>
</dbReference>
<proteinExistence type="predicted"/>
<reference evidence="1" key="1">
    <citation type="submission" date="2021-05" db="EMBL/GenBank/DDBJ databases">
        <title>Comparative genomics of three Colletotrichum scovillei strains and genetic complementation revealed genes involved fungal growth and virulence on chili pepper.</title>
        <authorList>
            <person name="Hsieh D.-K."/>
            <person name="Chuang S.-C."/>
            <person name="Chen C.-Y."/>
            <person name="Chao Y.-T."/>
            <person name="Lu M.-Y.J."/>
            <person name="Lee M.-H."/>
            <person name="Shih M.-C."/>
        </authorList>
    </citation>
    <scope>NUCLEOTIDE SEQUENCE</scope>
    <source>
        <strain evidence="1">Coll-153</strain>
    </source>
</reference>
<comment type="caution">
    <text evidence="1">The sequence shown here is derived from an EMBL/GenBank/DDBJ whole genome shotgun (WGS) entry which is preliminary data.</text>
</comment>
<sequence length="59" mass="6426">MGPFGSCGWVCPRLPKTWTPGTNRKVLCARLCYVALFPSLSRQGSALQNERSASARKGL</sequence>
<gene>
    <name evidence="1" type="ORF">JMJ77_001673</name>
</gene>
<organism evidence="1 2">
    <name type="scientific">Colletotrichum scovillei</name>
    <dbReference type="NCBI Taxonomy" id="1209932"/>
    <lineage>
        <taxon>Eukaryota</taxon>
        <taxon>Fungi</taxon>
        <taxon>Dikarya</taxon>
        <taxon>Ascomycota</taxon>
        <taxon>Pezizomycotina</taxon>
        <taxon>Sordariomycetes</taxon>
        <taxon>Hypocreomycetidae</taxon>
        <taxon>Glomerellales</taxon>
        <taxon>Glomerellaceae</taxon>
        <taxon>Colletotrichum</taxon>
        <taxon>Colletotrichum acutatum species complex</taxon>
    </lineage>
</organism>
<accession>A0A9P7R7K7</accession>
<protein>
    <submittedName>
        <fullName evidence="1">Uncharacterized protein</fullName>
    </submittedName>
</protein>
<evidence type="ECO:0000313" key="2">
    <source>
        <dbReference type="Proteomes" id="UP000699042"/>
    </source>
</evidence>
<dbReference type="AlphaFoldDB" id="A0A9P7R7K7"/>
<name>A0A9P7R7K7_9PEZI</name>
<dbReference type="Proteomes" id="UP000699042">
    <property type="component" value="Unassembled WGS sequence"/>
</dbReference>
<keyword evidence="2" id="KW-1185">Reference proteome</keyword>
<evidence type="ECO:0000313" key="1">
    <source>
        <dbReference type="EMBL" id="KAG7051045.1"/>
    </source>
</evidence>